<comment type="similarity">
    <text evidence="2">Belongs to the ABC transporter superfamily.</text>
</comment>
<dbReference type="InterPro" id="IPR003593">
    <property type="entry name" value="AAA+_ATPase"/>
</dbReference>
<comment type="caution">
    <text evidence="12">The sequence shown here is derived from an EMBL/GenBank/DDBJ whole genome shotgun (WGS) entry which is preliminary data.</text>
</comment>
<dbReference type="SMART" id="SM00382">
    <property type="entry name" value="AAA"/>
    <property type="match status" value="2"/>
</dbReference>
<evidence type="ECO:0000313" key="12">
    <source>
        <dbReference type="EMBL" id="MBB5751442.1"/>
    </source>
</evidence>
<reference evidence="12 13" key="1">
    <citation type="submission" date="2020-08" db="EMBL/GenBank/DDBJ databases">
        <title>Genomic Encyclopedia of Type Strains, Phase IV (KMG-IV): sequencing the most valuable type-strain genomes for metagenomic binning, comparative biology and taxonomic classification.</title>
        <authorList>
            <person name="Goeker M."/>
        </authorList>
    </citation>
    <scope>NUCLEOTIDE SEQUENCE [LARGE SCALE GENOMIC DNA]</scope>
    <source>
        <strain evidence="12 13">DSM 16268</strain>
    </source>
</reference>
<evidence type="ECO:0000256" key="6">
    <source>
        <dbReference type="ARBA" id="ARBA00022737"/>
    </source>
</evidence>
<keyword evidence="10" id="KW-0472">Membrane</keyword>
<evidence type="ECO:0000256" key="1">
    <source>
        <dbReference type="ARBA" id="ARBA00004202"/>
    </source>
</evidence>
<dbReference type="InterPro" id="IPR027417">
    <property type="entry name" value="P-loop_NTPase"/>
</dbReference>
<dbReference type="PROSITE" id="PS00211">
    <property type="entry name" value="ABC_TRANSPORTER_1"/>
    <property type="match status" value="1"/>
</dbReference>
<sequence length="508" mass="54163">MTDTLLELKKISKTYPGVTALDGVDLSVGRGEVIGLIGENGAGKSTLMKVLGGVVAPSAGTIVIDGVEHGELTVKSSTKAGIAFVHQELNLFENLDVASNVFIGREPRFGGFMNLIDQATLRARVKPLLDRLGVDFGPNDLVEDLSIAQRQMVEIAKALSIDARVIIMDEPTSSLTITETERLLAVIAELRRSGVSVIYISHRLSEVIACADRVVVLRDGKRVGELAKGAITHDAMIRLMIGRDLKALYIPPQAPPQQGGLRVEDLVTTAFPDRKVSFEIRRGEIVGLAGLVGCGRTSVAQAVFGVDPPIAGRVLIDGRSIRTGSVGAAIDEGIYLAPEDRKKSGLVLDLPIVENITLANLVHYARGGLVNAGAEKVAAEEQRRKLSIKAPSVDTIAVTLSGGNQQKIVLGKWMSMRPNIVIFDEPTRGIDVGAKSEIYALMRKLADAGVAILMISSDMEEVLGVSDRIIVMHEGAVSGLLERAQFSEHNVLTLAVGGTIPEKAHAHA</sequence>
<dbReference type="Gene3D" id="3.40.50.300">
    <property type="entry name" value="P-loop containing nucleotide triphosphate hydrolases"/>
    <property type="match status" value="2"/>
</dbReference>
<evidence type="ECO:0000256" key="3">
    <source>
        <dbReference type="ARBA" id="ARBA00022448"/>
    </source>
</evidence>
<keyword evidence="3" id="KW-0813">Transport</keyword>
<dbReference type="InterPro" id="IPR017871">
    <property type="entry name" value="ABC_transporter-like_CS"/>
</dbReference>
<dbReference type="Proteomes" id="UP000523821">
    <property type="component" value="Unassembled WGS sequence"/>
</dbReference>
<keyword evidence="8 12" id="KW-0067">ATP-binding</keyword>
<dbReference type="AlphaFoldDB" id="A0A7W9CU65"/>
<keyword evidence="6" id="KW-0677">Repeat</keyword>
<keyword evidence="5" id="KW-0762">Sugar transport</keyword>
<dbReference type="EMBL" id="JACHOO010000001">
    <property type="protein sequence ID" value="MBB5751442.1"/>
    <property type="molecule type" value="Genomic_DNA"/>
</dbReference>
<evidence type="ECO:0000256" key="9">
    <source>
        <dbReference type="ARBA" id="ARBA00022967"/>
    </source>
</evidence>
<dbReference type="CDD" id="cd03215">
    <property type="entry name" value="ABC_Carb_Monos_II"/>
    <property type="match status" value="1"/>
</dbReference>
<gene>
    <name evidence="12" type="ORF">GGQ63_000485</name>
</gene>
<keyword evidence="7" id="KW-0547">Nucleotide-binding</keyword>
<keyword evidence="9" id="KW-1278">Translocase</keyword>
<dbReference type="RefSeq" id="WP_183852114.1">
    <property type="nucleotide sequence ID" value="NZ_JACHOO010000001.1"/>
</dbReference>
<dbReference type="SUPFAM" id="SSF52540">
    <property type="entry name" value="P-loop containing nucleoside triphosphate hydrolases"/>
    <property type="match status" value="2"/>
</dbReference>
<dbReference type="GO" id="GO:0005886">
    <property type="term" value="C:plasma membrane"/>
    <property type="evidence" value="ECO:0007669"/>
    <property type="project" value="UniProtKB-SubCell"/>
</dbReference>
<protein>
    <submittedName>
        <fullName evidence="12">Ribose transport system ATP-binding protein</fullName>
    </submittedName>
</protein>
<evidence type="ECO:0000256" key="7">
    <source>
        <dbReference type="ARBA" id="ARBA00022741"/>
    </source>
</evidence>
<evidence type="ECO:0000256" key="8">
    <source>
        <dbReference type="ARBA" id="ARBA00022840"/>
    </source>
</evidence>
<keyword evidence="4" id="KW-1003">Cell membrane</keyword>
<keyword evidence="13" id="KW-1185">Reference proteome</keyword>
<feature type="domain" description="ABC transporter" evidence="11">
    <location>
        <begin position="6"/>
        <end position="244"/>
    </location>
</feature>
<feature type="domain" description="ABC transporter" evidence="11">
    <location>
        <begin position="261"/>
        <end position="499"/>
    </location>
</feature>
<dbReference type="GO" id="GO:0005524">
    <property type="term" value="F:ATP binding"/>
    <property type="evidence" value="ECO:0007669"/>
    <property type="project" value="UniProtKB-KW"/>
</dbReference>
<evidence type="ECO:0000259" key="11">
    <source>
        <dbReference type="PROSITE" id="PS50893"/>
    </source>
</evidence>
<evidence type="ECO:0000313" key="13">
    <source>
        <dbReference type="Proteomes" id="UP000523821"/>
    </source>
</evidence>
<evidence type="ECO:0000256" key="2">
    <source>
        <dbReference type="ARBA" id="ARBA00005417"/>
    </source>
</evidence>
<dbReference type="PANTHER" id="PTHR43790:SF3">
    <property type="entry name" value="D-ALLOSE IMPORT ATP-BINDING PROTEIN ALSA-RELATED"/>
    <property type="match status" value="1"/>
</dbReference>
<proteinExistence type="inferred from homology"/>
<dbReference type="InterPro" id="IPR050107">
    <property type="entry name" value="ABC_carbohydrate_import_ATPase"/>
</dbReference>
<dbReference type="Pfam" id="PF00005">
    <property type="entry name" value="ABC_tran"/>
    <property type="match status" value="2"/>
</dbReference>
<evidence type="ECO:0000256" key="5">
    <source>
        <dbReference type="ARBA" id="ARBA00022597"/>
    </source>
</evidence>
<dbReference type="InterPro" id="IPR003439">
    <property type="entry name" value="ABC_transporter-like_ATP-bd"/>
</dbReference>
<comment type="subcellular location">
    <subcellularLocation>
        <location evidence="1">Cell membrane</location>
        <topology evidence="1">Peripheral membrane protein</topology>
    </subcellularLocation>
</comment>
<evidence type="ECO:0000256" key="10">
    <source>
        <dbReference type="ARBA" id="ARBA00023136"/>
    </source>
</evidence>
<dbReference type="PROSITE" id="PS50893">
    <property type="entry name" value="ABC_TRANSPORTER_2"/>
    <property type="match status" value="2"/>
</dbReference>
<dbReference type="GO" id="GO:0016887">
    <property type="term" value="F:ATP hydrolysis activity"/>
    <property type="evidence" value="ECO:0007669"/>
    <property type="project" value="InterPro"/>
</dbReference>
<evidence type="ECO:0000256" key="4">
    <source>
        <dbReference type="ARBA" id="ARBA00022475"/>
    </source>
</evidence>
<dbReference type="PANTHER" id="PTHR43790">
    <property type="entry name" value="CARBOHYDRATE TRANSPORT ATP-BINDING PROTEIN MG119-RELATED"/>
    <property type="match status" value="1"/>
</dbReference>
<accession>A0A7W9CU65</accession>
<dbReference type="FunFam" id="3.40.50.300:FF:000127">
    <property type="entry name" value="Ribose import ATP-binding protein RbsA"/>
    <property type="match status" value="1"/>
</dbReference>
<name>A0A7W9CU65_9HYPH</name>
<dbReference type="CDD" id="cd03216">
    <property type="entry name" value="ABC_Carb_Monos_I"/>
    <property type="match status" value="1"/>
</dbReference>
<organism evidence="12 13">
    <name type="scientific">Prosthecomicrobium pneumaticum</name>
    <dbReference type="NCBI Taxonomy" id="81895"/>
    <lineage>
        <taxon>Bacteria</taxon>
        <taxon>Pseudomonadati</taxon>
        <taxon>Pseudomonadota</taxon>
        <taxon>Alphaproteobacteria</taxon>
        <taxon>Hyphomicrobiales</taxon>
        <taxon>Kaistiaceae</taxon>
        <taxon>Prosthecomicrobium</taxon>
    </lineage>
</organism>